<comment type="subunit">
    <text evidence="4">Homodimer.</text>
</comment>
<accession>A0A545TY03</accession>
<keyword evidence="5" id="KW-0808">Transferase</keyword>
<evidence type="ECO:0000256" key="2">
    <source>
        <dbReference type="ARBA" id="ARBA00004948"/>
    </source>
</evidence>
<evidence type="ECO:0000256" key="9">
    <source>
        <dbReference type="ARBA" id="ARBA00023004"/>
    </source>
</evidence>
<evidence type="ECO:0000256" key="7">
    <source>
        <dbReference type="ARBA" id="ARBA00022898"/>
    </source>
</evidence>
<dbReference type="AlphaFoldDB" id="A0A545TY03"/>
<dbReference type="GO" id="GO:0016740">
    <property type="term" value="F:transferase activity"/>
    <property type="evidence" value="ECO:0007669"/>
    <property type="project" value="UniProtKB-KW"/>
</dbReference>
<dbReference type="Proteomes" id="UP000315252">
    <property type="component" value="Unassembled WGS sequence"/>
</dbReference>
<evidence type="ECO:0000256" key="3">
    <source>
        <dbReference type="ARBA" id="ARBA00009406"/>
    </source>
</evidence>
<evidence type="ECO:0000256" key="5">
    <source>
        <dbReference type="ARBA" id="ARBA00022679"/>
    </source>
</evidence>
<name>A0A545TY03_9PROT</name>
<dbReference type="PANTHER" id="PTHR31528">
    <property type="entry name" value="4-AMINO-5-HYDROXYMETHYL-2-METHYLPYRIMIDINE PHOSPHATE SYNTHASE THI11-RELATED"/>
    <property type="match status" value="1"/>
</dbReference>
<keyword evidence="6" id="KW-0479">Metal-binding</keyword>
<comment type="caution">
    <text evidence="13">The sequence shown here is derived from an EMBL/GenBank/DDBJ whole genome shotgun (WGS) entry which is preliminary data.</text>
</comment>
<evidence type="ECO:0000256" key="4">
    <source>
        <dbReference type="ARBA" id="ARBA00011738"/>
    </source>
</evidence>
<proteinExistence type="inferred from homology"/>
<gene>
    <name evidence="13" type="ORF">FKG95_07705</name>
</gene>
<dbReference type="Pfam" id="PF09084">
    <property type="entry name" value="NMT1"/>
    <property type="match status" value="1"/>
</dbReference>
<dbReference type="PANTHER" id="PTHR31528:SF1">
    <property type="entry name" value="4-AMINO-5-HYDROXYMETHYL-2-METHYLPYRIMIDINE PHOSPHATE SYNTHASE THI11-RELATED"/>
    <property type="match status" value="1"/>
</dbReference>
<evidence type="ECO:0000313" key="13">
    <source>
        <dbReference type="EMBL" id="TQV82102.1"/>
    </source>
</evidence>
<comment type="similarity">
    <text evidence="3">Belongs to the NMT1/THI5 family.</text>
</comment>
<feature type="domain" description="SsuA/THI5-like" evidence="12">
    <location>
        <begin position="58"/>
        <end position="262"/>
    </location>
</feature>
<organism evidence="13 14">
    <name type="scientific">Denitrobaculum tricleocarpae</name>
    <dbReference type="NCBI Taxonomy" id="2591009"/>
    <lineage>
        <taxon>Bacteria</taxon>
        <taxon>Pseudomonadati</taxon>
        <taxon>Pseudomonadota</taxon>
        <taxon>Alphaproteobacteria</taxon>
        <taxon>Rhodospirillales</taxon>
        <taxon>Rhodospirillaceae</taxon>
        <taxon>Denitrobaculum</taxon>
    </lineage>
</organism>
<dbReference type="PROSITE" id="PS51318">
    <property type="entry name" value="TAT"/>
    <property type="match status" value="1"/>
</dbReference>
<keyword evidence="9" id="KW-0408">Iron</keyword>
<dbReference type="InterPro" id="IPR015168">
    <property type="entry name" value="SsuA/THI5"/>
</dbReference>
<evidence type="ECO:0000259" key="12">
    <source>
        <dbReference type="Pfam" id="PF09084"/>
    </source>
</evidence>
<evidence type="ECO:0000256" key="1">
    <source>
        <dbReference type="ARBA" id="ARBA00003469"/>
    </source>
</evidence>
<dbReference type="GO" id="GO:0009228">
    <property type="term" value="P:thiamine biosynthetic process"/>
    <property type="evidence" value="ECO:0007669"/>
    <property type="project" value="UniProtKB-KW"/>
</dbReference>
<reference evidence="13 14" key="1">
    <citation type="submission" date="2019-06" db="EMBL/GenBank/DDBJ databases">
        <title>Whole genome sequence for Rhodospirillaceae sp. R148.</title>
        <authorList>
            <person name="Wang G."/>
        </authorList>
    </citation>
    <scope>NUCLEOTIDE SEQUENCE [LARGE SCALE GENOMIC DNA]</scope>
    <source>
        <strain evidence="13 14">R148</strain>
    </source>
</reference>
<evidence type="ECO:0000313" key="14">
    <source>
        <dbReference type="Proteomes" id="UP000315252"/>
    </source>
</evidence>
<dbReference type="RefSeq" id="WP_142895732.1">
    <property type="nucleotide sequence ID" value="NZ_ML660053.1"/>
</dbReference>
<evidence type="ECO:0000256" key="6">
    <source>
        <dbReference type="ARBA" id="ARBA00022723"/>
    </source>
</evidence>
<keyword evidence="7" id="KW-0663">Pyridoxal phosphate</keyword>
<dbReference type="Gene3D" id="3.40.190.10">
    <property type="entry name" value="Periplasmic binding protein-like II"/>
    <property type="match status" value="2"/>
</dbReference>
<evidence type="ECO:0000256" key="10">
    <source>
        <dbReference type="ARBA" id="ARBA00033171"/>
    </source>
</evidence>
<dbReference type="InterPro" id="IPR027939">
    <property type="entry name" value="NMT1/THI5"/>
</dbReference>
<evidence type="ECO:0000256" key="11">
    <source>
        <dbReference type="ARBA" id="ARBA00048179"/>
    </source>
</evidence>
<protein>
    <recommendedName>
        <fullName evidence="10">Thiamine pyrimidine synthase</fullName>
    </recommendedName>
</protein>
<dbReference type="SUPFAM" id="SSF53850">
    <property type="entry name" value="Periplasmic binding protein-like II"/>
    <property type="match status" value="1"/>
</dbReference>
<comment type="pathway">
    <text evidence="2">Cofactor biosynthesis; thiamine diphosphate biosynthesis.</text>
</comment>
<comment type="function">
    <text evidence="1">Responsible for the formation of the pyrimidine heterocycle in the thiamine biosynthesis pathway. Catalyzes the formation of hydroxymethylpyrimidine phosphate (HMP-P) from histidine and pyridoxal phosphate (PLP). The protein uses PLP and the active site histidine to form HMP-P, generating an inactive enzyme. The enzyme can only undergo a single turnover, which suggests it is a suicide enzyme.</text>
</comment>
<evidence type="ECO:0000256" key="8">
    <source>
        <dbReference type="ARBA" id="ARBA00022977"/>
    </source>
</evidence>
<dbReference type="OrthoDB" id="7431968at2"/>
<comment type="catalytic activity">
    <reaction evidence="11">
        <text>N(6)-(pyridoxal phosphate)-L-lysyl-[4-amino-5-hydroxymethyl-2-methylpyrimidine phosphate synthase] + L-histidyl-[4-amino-5-hydroxymethyl-2-methylpyrimidine phosphate synthase] + 2 Fe(3+) + 4 H2O = L-lysyl-[4-amino-5-hydroxymethyl-2-methylpyrimidine phosphate synthase] + (2S)-2-amino-5-hydroxy-4-oxopentanoyl-[4-amino-5-hydroxymethyl-2-methylpyrimidine phosphate synthase] + 4-amino-2-methyl-5-(phosphooxymethyl)pyrimidine + 3-oxopropanoate + 2 Fe(2+) + 2 H(+)</text>
        <dbReference type="Rhea" id="RHEA:65756"/>
        <dbReference type="Rhea" id="RHEA-COMP:16892"/>
        <dbReference type="Rhea" id="RHEA-COMP:16893"/>
        <dbReference type="Rhea" id="RHEA-COMP:16894"/>
        <dbReference type="Rhea" id="RHEA-COMP:16895"/>
        <dbReference type="ChEBI" id="CHEBI:15377"/>
        <dbReference type="ChEBI" id="CHEBI:15378"/>
        <dbReference type="ChEBI" id="CHEBI:29033"/>
        <dbReference type="ChEBI" id="CHEBI:29034"/>
        <dbReference type="ChEBI" id="CHEBI:29969"/>
        <dbReference type="ChEBI" id="CHEBI:29979"/>
        <dbReference type="ChEBI" id="CHEBI:33190"/>
        <dbReference type="ChEBI" id="CHEBI:58354"/>
        <dbReference type="ChEBI" id="CHEBI:143915"/>
        <dbReference type="ChEBI" id="CHEBI:157692"/>
    </reaction>
    <physiologicalReaction direction="left-to-right" evidence="11">
        <dbReference type="Rhea" id="RHEA:65757"/>
    </physiologicalReaction>
</comment>
<dbReference type="InterPro" id="IPR019546">
    <property type="entry name" value="TAT_signal_bac_arc"/>
</dbReference>
<dbReference type="GO" id="GO:0046872">
    <property type="term" value="F:metal ion binding"/>
    <property type="evidence" value="ECO:0007669"/>
    <property type="project" value="UniProtKB-KW"/>
</dbReference>
<sequence>MAKFFNNSVHRRQFIQGLGLATGAALTGSMIGVSRSARAEEFEISMQLGWLISNGQLGEVAADKLGYYKDAGLSLKIVAGGPNVDGVASVASGRSNVGQLSSSPSLMLARSAGIPIKCIAAGYQQHPFTYFSLKKDPVNEPKDMIGKTIATQGTARILLRALLAKHGIAEGDVKVIVMGGDMGPLMTGQVHAVTGWQSNINALKILGDQRVDMRLWDAGIQLYANPYYVTDETLDQHSDKLAAFVSATARGWDWVRQNPDAAVDALVERYPNLDAESERQAVGLILNYVFNDETKAGGWGTMKRENWEAQIKTYADLGQFKNEVPSVDDVMTTSILEATAADRPKAG</sequence>
<dbReference type="NCBIfam" id="TIGR01409">
    <property type="entry name" value="TAT_signal_seq"/>
    <property type="match status" value="1"/>
</dbReference>
<dbReference type="InterPro" id="IPR006311">
    <property type="entry name" value="TAT_signal"/>
</dbReference>
<keyword evidence="14" id="KW-1185">Reference proteome</keyword>
<keyword evidence="8" id="KW-0784">Thiamine biosynthesis</keyword>
<dbReference type="EMBL" id="VHSH01000002">
    <property type="protein sequence ID" value="TQV82102.1"/>
    <property type="molecule type" value="Genomic_DNA"/>
</dbReference>